<evidence type="ECO:0000313" key="1">
    <source>
        <dbReference type="EMBL" id="EEH48930.1"/>
    </source>
</evidence>
<gene>
    <name evidence="1" type="ORF">PADG_05009</name>
</gene>
<evidence type="ECO:0000313" key="2">
    <source>
        <dbReference type="Proteomes" id="UP000001628"/>
    </source>
</evidence>
<dbReference type="AlphaFoldDB" id="C1GBK8"/>
<dbReference type="GeneID" id="22584018"/>
<dbReference type="HOGENOM" id="CLU_189333_0_0_1"/>
<dbReference type="KEGG" id="pbn:PADG_05009"/>
<protein>
    <submittedName>
        <fullName evidence="1">Uncharacterized protein</fullName>
    </submittedName>
</protein>
<dbReference type="RefSeq" id="XP_010760474.1">
    <property type="nucleotide sequence ID" value="XM_010762172.1"/>
</dbReference>
<dbReference type="eggNOG" id="ENOG502T3S7">
    <property type="taxonomic scope" value="Eukaryota"/>
</dbReference>
<dbReference type="VEuPathDB" id="FungiDB:PADG_05009"/>
<proteinExistence type="predicted"/>
<organism evidence="1 2">
    <name type="scientific">Paracoccidioides brasiliensis (strain Pb18)</name>
    <dbReference type="NCBI Taxonomy" id="502780"/>
    <lineage>
        <taxon>Eukaryota</taxon>
        <taxon>Fungi</taxon>
        <taxon>Dikarya</taxon>
        <taxon>Ascomycota</taxon>
        <taxon>Pezizomycotina</taxon>
        <taxon>Eurotiomycetes</taxon>
        <taxon>Eurotiomycetidae</taxon>
        <taxon>Onygenales</taxon>
        <taxon>Ajellomycetaceae</taxon>
        <taxon>Paracoccidioides</taxon>
    </lineage>
</organism>
<keyword evidence="2" id="KW-1185">Reference proteome</keyword>
<dbReference type="EMBL" id="KN275961">
    <property type="protein sequence ID" value="EEH48930.1"/>
    <property type="molecule type" value="Genomic_DNA"/>
</dbReference>
<sequence>MPPPSDTVNHHLISQISTNLSNTLSSFGPSSTQYAAVLDMLRESILRELEREKERESVEMSCVRVDSSGGDGENIIEGLRELLEKALRV</sequence>
<name>C1GBK8_PARBD</name>
<accession>C1GBK8</accession>
<dbReference type="Proteomes" id="UP000001628">
    <property type="component" value="Unassembled WGS sequence"/>
</dbReference>
<dbReference type="OrthoDB" id="4472639at2759"/>
<reference evidence="1 2" key="1">
    <citation type="journal article" date="2011" name="PLoS Genet.">
        <title>Comparative genomic analysis of human fungal pathogens causing paracoccidioidomycosis.</title>
        <authorList>
            <person name="Desjardins C.A."/>
            <person name="Champion M.D."/>
            <person name="Holder J.W."/>
            <person name="Muszewska A."/>
            <person name="Goldberg J."/>
            <person name="Bailao A.M."/>
            <person name="Brigido M.M."/>
            <person name="Ferreira M.E."/>
            <person name="Garcia A.M."/>
            <person name="Grynberg M."/>
            <person name="Gujja S."/>
            <person name="Heiman D.I."/>
            <person name="Henn M.R."/>
            <person name="Kodira C.D."/>
            <person name="Leon-Narvaez H."/>
            <person name="Longo L.V."/>
            <person name="Ma L.J."/>
            <person name="Malavazi I."/>
            <person name="Matsuo A.L."/>
            <person name="Morais F.V."/>
            <person name="Pereira M."/>
            <person name="Rodriguez-Brito S."/>
            <person name="Sakthikumar S."/>
            <person name="Salem-Izacc S.M."/>
            <person name="Sykes S.M."/>
            <person name="Teixeira M.M."/>
            <person name="Vallejo M.C."/>
            <person name="Walter M.E."/>
            <person name="Yandava C."/>
            <person name="Young S."/>
            <person name="Zeng Q."/>
            <person name="Zucker J."/>
            <person name="Felipe M.S."/>
            <person name="Goldman G.H."/>
            <person name="Haas B.J."/>
            <person name="McEwen J.G."/>
            <person name="Nino-Vega G."/>
            <person name="Puccia R."/>
            <person name="San-Blas G."/>
            <person name="Soares C.M."/>
            <person name="Birren B.W."/>
            <person name="Cuomo C.A."/>
        </authorList>
    </citation>
    <scope>NUCLEOTIDE SEQUENCE [LARGE SCALE GENOMIC DNA]</scope>
    <source>
        <strain evidence="1 2">Pb18</strain>
    </source>
</reference>
<dbReference type="InParanoid" id="C1GBK8"/>